<dbReference type="GO" id="GO:0051301">
    <property type="term" value="P:cell division"/>
    <property type="evidence" value="ECO:0007669"/>
    <property type="project" value="UniProtKB-KW"/>
</dbReference>
<evidence type="ECO:0000256" key="12">
    <source>
        <dbReference type="SAM" id="MobiDB-lite"/>
    </source>
</evidence>
<dbReference type="PANTHER" id="PTHR16431:SF3">
    <property type="entry name" value="PROTEIN MIS18-BETA"/>
    <property type="match status" value="1"/>
</dbReference>
<keyword evidence="6" id="KW-0479">Metal-binding</keyword>
<evidence type="ECO:0000259" key="13">
    <source>
        <dbReference type="PROSITE" id="PS51793"/>
    </source>
</evidence>
<keyword evidence="15" id="KW-1185">Reference proteome</keyword>
<dbReference type="Proteomes" id="UP000694556">
    <property type="component" value="Chromosome 5"/>
</dbReference>
<comment type="function">
    <text evidence="1">Required for recruitment of CENPA to centromeres and normal chromosome segregation during mitosis.</text>
</comment>
<evidence type="ECO:0000313" key="14">
    <source>
        <dbReference type="Ensembl" id="ENSCMMP00000005460.1"/>
    </source>
</evidence>
<evidence type="ECO:0000256" key="10">
    <source>
        <dbReference type="ARBA" id="ARBA00023306"/>
    </source>
</evidence>
<accession>A0A8C3GF87</accession>
<dbReference type="GO" id="GO:0000785">
    <property type="term" value="C:chromatin"/>
    <property type="evidence" value="ECO:0007669"/>
    <property type="project" value="TreeGrafter"/>
</dbReference>
<reference evidence="14" key="3">
    <citation type="submission" date="2025-09" db="UniProtKB">
        <authorList>
            <consortium name="Ensembl"/>
        </authorList>
    </citation>
    <scope>IDENTIFICATION</scope>
</reference>
<keyword evidence="5" id="KW-0132">Cell division</keyword>
<dbReference type="GO" id="GO:0007059">
    <property type="term" value="P:chromosome segregation"/>
    <property type="evidence" value="ECO:0007669"/>
    <property type="project" value="TreeGrafter"/>
</dbReference>
<comment type="subcellular location">
    <subcellularLocation>
        <location evidence="3">Chromosome</location>
        <location evidence="3">Centromere</location>
    </subcellularLocation>
    <subcellularLocation>
        <location evidence="2">Nucleus</location>
    </subcellularLocation>
</comment>
<evidence type="ECO:0000256" key="5">
    <source>
        <dbReference type="ARBA" id="ARBA00022618"/>
    </source>
</evidence>
<keyword evidence="9" id="KW-0539">Nucleus</keyword>
<evidence type="ECO:0000256" key="3">
    <source>
        <dbReference type="ARBA" id="ARBA00004584"/>
    </source>
</evidence>
<dbReference type="AlphaFoldDB" id="A0A8C3GF87"/>
<evidence type="ECO:0000256" key="11">
    <source>
        <dbReference type="ARBA" id="ARBA00023328"/>
    </source>
</evidence>
<dbReference type="GO" id="GO:0000775">
    <property type="term" value="C:chromosome, centromeric region"/>
    <property type="evidence" value="ECO:0007669"/>
    <property type="project" value="UniProtKB-SubCell"/>
</dbReference>
<dbReference type="InterPro" id="IPR004910">
    <property type="entry name" value="Yippee/Mis18/Cereblon"/>
</dbReference>
<evidence type="ECO:0000313" key="15">
    <source>
        <dbReference type="Proteomes" id="UP000694556"/>
    </source>
</evidence>
<proteinExistence type="predicted"/>
<reference evidence="14" key="2">
    <citation type="submission" date="2025-08" db="UniProtKB">
        <authorList>
            <consortium name="Ensembl"/>
        </authorList>
    </citation>
    <scope>IDENTIFICATION</scope>
</reference>
<evidence type="ECO:0000256" key="8">
    <source>
        <dbReference type="ARBA" id="ARBA00022833"/>
    </source>
</evidence>
<feature type="domain" description="Mis18" evidence="13">
    <location>
        <begin position="56"/>
        <end position="155"/>
    </location>
</feature>
<keyword evidence="7" id="KW-0498">Mitosis</keyword>
<name>A0A8C3GF87_CAIMO</name>
<dbReference type="InterPro" id="IPR034752">
    <property type="entry name" value="Mis18"/>
</dbReference>
<evidence type="ECO:0000256" key="6">
    <source>
        <dbReference type="ARBA" id="ARBA00022723"/>
    </source>
</evidence>
<evidence type="ECO:0000256" key="1">
    <source>
        <dbReference type="ARBA" id="ARBA00003694"/>
    </source>
</evidence>
<sequence>MAVRRRLLQEPLVGGVIAAERPPPAPPAPPAPPPPSSDPSPGEAPLRRRGLRPEDCAVFQCRGCRAVLGDSLHLCAQEERRLGLLACLRVTGDVAWEDALLVGLEGALLGCAYNALYCRSCGAMVGFILYSAFSNLAHLRGLFCFFKESILCYLLKNNITIEASKVNFPALTLKEQLGKLKEKLVMVHMRLELLIKKMEELKQKDMAQNYGSASDAVALMPGYAILNTKNNKPF</sequence>
<reference evidence="14" key="1">
    <citation type="submission" date="2018-09" db="EMBL/GenBank/DDBJ databases">
        <title>Common duck and Muscovy duck high density SNP chip.</title>
        <authorList>
            <person name="Vignal A."/>
            <person name="Thebault N."/>
            <person name="Warren W.C."/>
        </authorList>
    </citation>
    <scope>NUCLEOTIDE SEQUENCE [LARGE SCALE GENOMIC DNA]</scope>
</reference>
<evidence type="ECO:0000256" key="4">
    <source>
        <dbReference type="ARBA" id="ARBA00022454"/>
    </source>
</evidence>
<evidence type="ECO:0000256" key="9">
    <source>
        <dbReference type="ARBA" id="ARBA00023242"/>
    </source>
</evidence>
<protein>
    <submittedName>
        <fullName evidence="14">Opa interacting protein 5</fullName>
    </submittedName>
</protein>
<dbReference type="Ensembl" id="ENSCMMT00000006051.1">
    <property type="protein sequence ID" value="ENSCMMP00000005460.1"/>
    <property type="gene ID" value="ENSCMMG00000003448.1"/>
</dbReference>
<evidence type="ECO:0000256" key="2">
    <source>
        <dbReference type="ARBA" id="ARBA00004123"/>
    </source>
</evidence>
<organism evidence="14 15">
    <name type="scientific">Cairina moschata</name>
    <name type="common">Muscovy duck</name>
    <dbReference type="NCBI Taxonomy" id="8855"/>
    <lineage>
        <taxon>Eukaryota</taxon>
        <taxon>Metazoa</taxon>
        <taxon>Chordata</taxon>
        <taxon>Craniata</taxon>
        <taxon>Vertebrata</taxon>
        <taxon>Euteleostomi</taxon>
        <taxon>Archelosauria</taxon>
        <taxon>Archosauria</taxon>
        <taxon>Dinosauria</taxon>
        <taxon>Saurischia</taxon>
        <taxon>Theropoda</taxon>
        <taxon>Coelurosauria</taxon>
        <taxon>Aves</taxon>
        <taxon>Neognathae</taxon>
        <taxon>Galloanserae</taxon>
        <taxon>Anseriformes</taxon>
        <taxon>Anatidae</taxon>
        <taxon>Anatinae</taxon>
        <taxon>Cairina</taxon>
    </lineage>
</organism>
<keyword evidence="8" id="KW-0862">Zinc</keyword>
<dbReference type="Pfam" id="PF03226">
    <property type="entry name" value="Yippee-Mis18"/>
    <property type="match status" value="1"/>
</dbReference>
<keyword evidence="4" id="KW-0158">Chromosome</keyword>
<feature type="compositionally biased region" description="Pro residues" evidence="12">
    <location>
        <begin position="21"/>
        <end position="38"/>
    </location>
</feature>
<keyword evidence="10" id="KW-0131">Cell cycle</keyword>
<evidence type="ECO:0000256" key="7">
    <source>
        <dbReference type="ARBA" id="ARBA00022776"/>
    </source>
</evidence>
<feature type="region of interest" description="Disordered" evidence="12">
    <location>
        <begin position="14"/>
        <end position="48"/>
    </location>
</feature>
<dbReference type="GO" id="GO:0034080">
    <property type="term" value="P:CENP-A containing chromatin assembly"/>
    <property type="evidence" value="ECO:0007669"/>
    <property type="project" value="TreeGrafter"/>
</dbReference>
<dbReference type="PROSITE" id="PS51793">
    <property type="entry name" value="MIS18"/>
    <property type="match status" value="1"/>
</dbReference>
<dbReference type="GO" id="GO:0005634">
    <property type="term" value="C:nucleus"/>
    <property type="evidence" value="ECO:0007669"/>
    <property type="project" value="UniProtKB-SubCell"/>
</dbReference>
<dbReference type="PANTHER" id="PTHR16431">
    <property type="entry name" value="NEUROGENIC PROTEIN MASTERMIND"/>
    <property type="match status" value="1"/>
</dbReference>
<dbReference type="GO" id="GO:0046872">
    <property type="term" value="F:metal ion binding"/>
    <property type="evidence" value="ECO:0007669"/>
    <property type="project" value="UniProtKB-KW"/>
</dbReference>
<keyword evidence="11" id="KW-0137">Centromere</keyword>